<reference evidence="4 5" key="1">
    <citation type="journal article" date="2024" name="Commun. Biol.">
        <title>Comparative genomic analysis of thermophilic fungi reveals convergent evolutionary adaptations and gene losses.</title>
        <authorList>
            <person name="Steindorff A.S."/>
            <person name="Aguilar-Pontes M.V."/>
            <person name="Robinson A.J."/>
            <person name="Andreopoulos B."/>
            <person name="LaButti K."/>
            <person name="Kuo A."/>
            <person name="Mondo S."/>
            <person name="Riley R."/>
            <person name="Otillar R."/>
            <person name="Haridas S."/>
            <person name="Lipzen A."/>
            <person name="Grimwood J."/>
            <person name="Schmutz J."/>
            <person name="Clum A."/>
            <person name="Reid I.D."/>
            <person name="Moisan M.C."/>
            <person name="Butler G."/>
            <person name="Nguyen T.T.M."/>
            <person name="Dewar K."/>
            <person name="Conant G."/>
            <person name="Drula E."/>
            <person name="Henrissat B."/>
            <person name="Hansel C."/>
            <person name="Singer S."/>
            <person name="Hutchinson M.I."/>
            <person name="de Vries R.P."/>
            <person name="Natvig D.O."/>
            <person name="Powell A.J."/>
            <person name="Tsang A."/>
            <person name="Grigoriev I.V."/>
        </authorList>
    </citation>
    <scope>NUCLEOTIDE SEQUENCE [LARGE SCALE GENOMIC DNA]</scope>
    <source>
        <strain evidence="4 5">CBS 494.80</strain>
    </source>
</reference>
<evidence type="ECO:0000313" key="4">
    <source>
        <dbReference type="EMBL" id="KAL2070393.1"/>
    </source>
</evidence>
<dbReference type="CDD" id="cd11296">
    <property type="entry name" value="O-FucT_like"/>
    <property type="match status" value="1"/>
</dbReference>
<accession>A0ABR4CKF7</accession>
<evidence type="ECO:0008006" key="6">
    <source>
        <dbReference type="Google" id="ProtNLM"/>
    </source>
</evidence>
<evidence type="ECO:0000256" key="3">
    <source>
        <dbReference type="ARBA" id="ARBA00023277"/>
    </source>
</evidence>
<name>A0ABR4CKF7_9HELO</name>
<dbReference type="Pfam" id="PF10250">
    <property type="entry name" value="O-FucT"/>
    <property type="match status" value="1"/>
</dbReference>
<keyword evidence="3" id="KW-0119">Carbohydrate metabolism</keyword>
<keyword evidence="5" id="KW-1185">Reference proteome</keyword>
<evidence type="ECO:0000256" key="1">
    <source>
        <dbReference type="ARBA" id="ARBA00022679"/>
    </source>
</evidence>
<comment type="caution">
    <text evidence="4">The sequence shown here is derived from an EMBL/GenBank/DDBJ whole genome shotgun (WGS) entry which is preliminary data.</text>
</comment>
<keyword evidence="2" id="KW-0294">Fucose metabolism</keyword>
<organism evidence="4 5">
    <name type="scientific">Oculimacula yallundae</name>
    <dbReference type="NCBI Taxonomy" id="86028"/>
    <lineage>
        <taxon>Eukaryota</taxon>
        <taxon>Fungi</taxon>
        <taxon>Dikarya</taxon>
        <taxon>Ascomycota</taxon>
        <taxon>Pezizomycotina</taxon>
        <taxon>Leotiomycetes</taxon>
        <taxon>Helotiales</taxon>
        <taxon>Ploettnerulaceae</taxon>
        <taxon>Oculimacula</taxon>
    </lineage>
</organism>
<protein>
    <recommendedName>
        <fullName evidence="6">Alternative oxidase</fullName>
    </recommendedName>
</protein>
<dbReference type="Proteomes" id="UP001595075">
    <property type="component" value="Unassembled WGS sequence"/>
</dbReference>
<keyword evidence="1" id="KW-0808">Transferase</keyword>
<gene>
    <name evidence="4" type="ORF">VTL71DRAFT_13419</name>
</gene>
<dbReference type="InterPro" id="IPR019378">
    <property type="entry name" value="GDP-Fuc_O-FucTrfase"/>
</dbReference>
<proteinExistence type="predicted"/>
<dbReference type="EMBL" id="JAZHXI010000006">
    <property type="protein sequence ID" value="KAL2070393.1"/>
    <property type="molecule type" value="Genomic_DNA"/>
</dbReference>
<evidence type="ECO:0000313" key="5">
    <source>
        <dbReference type="Proteomes" id="UP001595075"/>
    </source>
</evidence>
<evidence type="ECO:0000256" key="2">
    <source>
        <dbReference type="ARBA" id="ARBA00023253"/>
    </source>
</evidence>
<dbReference type="Gene3D" id="3.40.50.11350">
    <property type="match status" value="1"/>
</dbReference>
<sequence>MLPKDPREATIALGLAATLILIWTSLFSLRGPGLFYEPQPSLQLLAGEEKDSQFLHQAFAVEFPSPMNHTPIRDVCLSTSDMYKEGDGKGIAKGRFRPGLLFSCENQHGGLGMVRNQLLKCIRYAIHAGAALIVPSMAKRNDKDIADIETSTAVPLEYLFDREMFIAQLEGACPGMRLFNSAEEFPFYEERVGGEMLGLELVGDEFEPGRPREGIEYPEKWRGEFDDWLDNKGVRYSAEKPVHVKIGQAYLEYNVHSDSPDFVSEFGKILSFRADTRALAARVLLQIKVHFGLDIDPSRAVNGNAFFGAHLRLEKDAIEAWTVDEGWVFSEREKQFESVWSEVKRSGLGVVYVATGEEEIVRAFEEYVARKLDQEVEDGDVEKRRDISIVTKHTLLSGSERDLAKLDKMTFDQQALVDFLIMFKASFFAGVAHSSFPWTVALRRHELSTYRDERGLGYENLGSDILRDELSVILGERAEYPYVDPFEWGLWP</sequence>